<evidence type="ECO:0000313" key="2">
    <source>
        <dbReference type="Proteomes" id="UP000051085"/>
    </source>
</evidence>
<dbReference type="AlphaFoldDB" id="A0A922TNZ1"/>
<dbReference type="Proteomes" id="UP000051085">
    <property type="component" value="Unassembled WGS sequence"/>
</dbReference>
<proteinExistence type="predicted"/>
<name>A0A922TNZ1_9LACO</name>
<accession>A0A922TNZ1</accession>
<evidence type="ECO:0000313" key="1">
    <source>
        <dbReference type="EMBL" id="KRM37792.1"/>
    </source>
</evidence>
<sequence>MNSASAAPSPRRSTCQLAGAKQLSFADLHDQTILSPRGIGFWEQIYQHRIPGSRILYQKHAHDYSELVNYPILPYFTTNLTQLDDSWGADLLQNRLTIPLTDQVAQQKFYACFLRENQRRLTSLIQQLQDQWAKVD</sequence>
<protein>
    <submittedName>
        <fullName evidence="1">Uncharacterized protein</fullName>
    </submittedName>
</protein>
<dbReference type="EMBL" id="AZGO01000011">
    <property type="protein sequence ID" value="KRM37792.1"/>
    <property type="molecule type" value="Genomic_DNA"/>
</dbReference>
<organism evidence="1 2">
    <name type="scientific">Limosilactobacillus pontis DSM 8475</name>
    <dbReference type="NCBI Taxonomy" id="1423794"/>
    <lineage>
        <taxon>Bacteria</taxon>
        <taxon>Bacillati</taxon>
        <taxon>Bacillota</taxon>
        <taxon>Bacilli</taxon>
        <taxon>Lactobacillales</taxon>
        <taxon>Lactobacillaceae</taxon>
        <taxon>Limosilactobacillus</taxon>
    </lineage>
</organism>
<gene>
    <name evidence="1" type="ORF">FD34_GL000987</name>
</gene>
<comment type="caution">
    <text evidence="1">The sequence shown here is derived from an EMBL/GenBank/DDBJ whole genome shotgun (WGS) entry which is preliminary data.</text>
</comment>
<reference evidence="1 2" key="1">
    <citation type="journal article" date="2015" name="Genome Announc.">
        <title>Expanding the biotechnology potential of lactobacilli through comparative genomics of 213 strains and associated genera.</title>
        <authorList>
            <person name="Sun Z."/>
            <person name="Harris H.M."/>
            <person name="McCann A."/>
            <person name="Guo C."/>
            <person name="Argimon S."/>
            <person name="Zhang W."/>
            <person name="Yang X."/>
            <person name="Jeffery I.B."/>
            <person name="Cooney J.C."/>
            <person name="Kagawa T.F."/>
            <person name="Liu W."/>
            <person name="Song Y."/>
            <person name="Salvetti E."/>
            <person name="Wrobel A."/>
            <person name="Rasinkangas P."/>
            <person name="Parkhill J."/>
            <person name="Rea M.C."/>
            <person name="O'Sullivan O."/>
            <person name="Ritari J."/>
            <person name="Douillard F.P."/>
            <person name="Paul Ross R."/>
            <person name="Yang R."/>
            <person name="Briner A.E."/>
            <person name="Felis G.E."/>
            <person name="de Vos W.M."/>
            <person name="Barrangou R."/>
            <person name="Klaenhammer T.R."/>
            <person name="Caufield P.W."/>
            <person name="Cui Y."/>
            <person name="Zhang H."/>
            <person name="O'Toole P.W."/>
        </authorList>
    </citation>
    <scope>NUCLEOTIDE SEQUENCE [LARGE SCALE GENOMIC DNA]</scope>
    <source>
        <strain evidence="1 2">DSM 8475</strain>
    </source>
</reference>